<keyword evidence="1" id="KW-0808">Transferase</keyword>
<name>A0ABP8ISH9_9BACT</name>
<comment type="caution">
    <text evidence="4">The sequence shown here is derived from an EMBL/GenBank/DDBJ whole genome shotgun (WGS) entry which is preliminary data.</text>
</comment>
<evidence type="ECO:0000313" key="4">
    <source>
        <dbReference type="EMBL" id="GAA4370533.1"/>
    </source>
</evidence>
<dbReference type="InterPro" id="IPR016181">
    <property type="entry name" value="Acyl_CoA_acyltransferase"/>
</dbReference>
<sequence>MFIREARVQDIDAMSAVRLAVKENVLSNPALVTYDDYVDYLFRRGQGWVAEVEERIAGFAIVDLQEHNVWALFVHPDFEGQGLGRALHDTMLSWYFNQTRKTLWLGTAPGTRAEAFYRKAGWRDLGLRGNGEVKFEMQALPR</sequence>
<dbReference type="InterPro" id="IPR000182">
    <property type="entry name" value="GNAT_dom"/>
</dbReference>
<dbReference type="RefSeq" id="WP_345238430.1">
    <property type="nucleotide sequence ID" value="NZ_BAABGZ010000082.1"/>
</dbReference>
<keyword evidence="2" id="KW-0012">Acyltransferase</keyword>
<evidence type="ECO:0000259" key="3">
    <source>
        <dbReference type="PROSITE" id="PS51186"/>
    </source>
</evidence>
<dbReference type="Gene3D" id="3.40.630.30">
    <property type="match status" value="1"/>
</dbReference>
<gene>
    <name evidence="4" type="ORF">GCM10023185_45090</name>
</gene>
<dbReference type="Proteomes" id="UP001501153">
    <property type="component" value="Unassembled WGS sequence"/>
</dbReference>
<evidence type="ECO:0000256" key="2">
    <source>
        <dbReference type="ARBA" id="ARBA00023315"/>
    </source>
</evidence>
<dbReference type="CDD" id="cd04301">
    <property type="entry name" value="NAT_SF"/>
    <property type="match status" value="1"/>
</dbReference>
<reference evidence="5" key="1">
    <citation type="journal article" date="2019" name="Int. J. Syst. Evol. Microbiol.">
        <title>The Global Catalogue of Microorganisms (GCM) 10K type strain sequencing project: providing services to taxonomists for standard genome sequencing and annotation.</title>
        <authorList>
            <consortium name="The Broad Institute Genomics Platform"/>
            <consortium name="The Broad Institute Genome Sequencing Center for Infectious Disease"/>
            <person name="Wu L."/>
            <person name="Ma J."/>
        </authorList>
    </citation>
    <scope>NUCLEOTIDE SEQUENCE [LARGE SCALE GENOMIC DNA]</scope>
    <source>
        <strain evidence="5">JCM 17923</strain>
    </source>
</reference>
<dbReference type="EMBL" id="BAABGZ010000082">
    <property type="protein sequence ID" value="GAA4370533.1"/>
    <property type="molecule type" value="Genomic_DNA"/>
</dbReference>
<proteinExistence type="predicted"/>
<protein>
    <recommendedName>
        <fullName evidence="3">N-acetyltransferase domain-containing protein</fullName>
    </recommendedName>
</protein>
<dbReference type="PANTHER" id="PTHR43877">
    <property type="entry name" value="AMINOALKYLPHOSPHONATE N-ACETYLTRANSFERASE-RELATED-RELATED"/>
    <property type="match status" value="1"/>
</dbReference>
<feature type="domain" description="N-acetyltransferase" evidence="3">
    <location>
        <begin position="1"/>
        <end position="142"/>
    </location>
</feature>
<dbReference type="Pfam" id="PF00583">
    <property type="entry name" value="Acetyltransf_1"/>
    <property type="match status" value="1"/>
</dbReference>
<organism evidence="4 5">
    <name type="scientific">Hymenobacter saemangeumensis</name>
    <dbReference type="NCBI Taxonomy" id="1084522"/>
    <lineage>
        <taxon>Bacteria</taxon>
        <taxon>Pseudomonadati</taxon>
        <taxon>Bacteroidota</taxon>
        <taxon>Cytophagia</taxon>
        <taxon>Cytophagales</taxon>
        <taxon>Hymenobacteraceae</taxon>
        <taxon>Hymenobacter</taxon>
    </lineage>
</organism>
<keyword evidence="5" id="KW-1185">Reference proteome</keyword>
<dbReference type="SUPFAM" id="SSF55729">
    <property type="entry name" value="Acyl-CoA N-acyltransferases (Nat)"/>
    <property type="match status" value="1"/>
</dbReference>
<dbReference type="PROSITE" id="PS51186">
    <property type="entry name" value="GNAT"/>
    <property type="match status" value="1"/>
</dbReference>
<evidence type="ECO:0000313" key="5">
    <source>
        <dbReference type="Proteomes" id="UP001501153"/>
    </source>
</evidence>
<accession>A0ABP8ISH9</accession>
<evidence type="ECO:0000256" key="1">
    <source>
        <dbReference type="ARBA" id="ARBA00022679"/>
    </source>
</evidence>
<dbReference type="InterPro" id="IPR050832">
    <property type="entry name" value="Bact_Acetyltransf"/>
</dbReference>